<feature type="compositionally biased region" description="Basic and acidic residues" evidence="1">
    <location>
        <begin position="88"/>
        <end position="103"/>
    </location>
</feature>
<sequence>MSHHSEDDPPPPPDPSQDLSKNWPLFEPLVQLARTVYQRGNTTIETISGIPRNENETQTAKGTSQTASPATSSAKSIREQAHVAQESLESKHEVQRLVGDSKSEACNPGDSTTRDSARQDVDDTSSRNHTEETAIPSANHAISASTPSLVWETDTTQFAATPPATTQLSVTQSATTQFATESLIDIKADRGQDVQKEFVENEKQEKRGSVFHGQEYRARKPKTSLMKAHKSKRASATSSEDISRILIGGLILPDELCQGENQVGDARVPDCLSDLVDKNSDGRVDLVEEEACQGVHSMDEERQRDAMNVGEPAITPPAPVDDTLMGLTLVDLMLDPVKNSLPSFLCHEEGYPMGITITSKSLEIPATDPDPSPMTSTSSSDVRMHRPRSTDSICTESLLRRKTKASSGTDASCEHGAKFLKATMARDFKNDKTCNSSSWSLVLGVVRRAMKDNKEVIGDHERNEELEDSTCKVGYWGKSIAHGTERFLEVVSDKPVMAVSERTGAPVWGGFWKDIEFWPGDLMSTLPPLGQTTENSSVTRRHWLEGCSVFWSEREMEAFRITFGHAEAGPVCGIPMDIWVNDLDREAVRAKYLSFLH</sequence>
<organism evidence="2 3">
    <name type="scientific">Stereocaulon virgatum</name>
    <dbReference type="NCBI Taxonomy" id="373712"/>
    <lineage>
        <taxon>Eukaryota</taxon>
        <taxon>Fungi</taxon>
        <taxon>Dikarya</taxon>
        <taxon>Ascomycota</taxon>
        <taxon>Pezizomycotina</taxon>
        <taxon>Lecanoromycetes</taxon>
        <taxon>OSLEUM clade</taxon>
        <taxon>Lecanoromycetidae</taxon>
        <taxon>Lecanorales</taxon>
        <taxon>Lecanorineae</taxon>
        <taxon>Stereocaulaceae</taxon>
        <taxon>Stereocaulon</taxon>
    </lineage>
</organism>
<name>A0ABR4A0H7_9LECA</name>
<accession>A0ABR4A0H7</accession>
<comment type="caution">
    <text evidence="2">The sequence shown here is derived from an EMBL/GenBank/DDBJ whole genome shotgun (WGS) entry which is preliminary data.</text>
</comment>
<feature type="region of interest" description="Disordered" evidence="1">
    <location>
        <begin position="45"/>
        <end position="143"/>
    </location>
</feature>
<evidence type="ECO:0000256" key="1">
    <source>
        <dbReference type="SAM" id="MobiDB-lite"/>
    </source>
</evidence>
<proteinExistence type="predicted"/>
<protein>
    <submittedName>
        <fullName evidence="2">Uncharacterized protein</fullName>
    </submittedName>
</protein>
<reference evidence="2 3" key="1">
    <citation type="submission" date="2024-09" db="EMBL/GenBank/DDBJ databases">
        <title>Rethinking Asexuality: The Enigmatic Case of Functional Sexual Genes in Lepraria (Stereocaulaceae).</title>
        <authorList>
            <person name="Doellman M."/>
            <person name="Sun Y."/>
            <person name="Barcenas-Pena A."/>
            <person name="Lumbsch H.T."/>
            <person name="Grewe F."/>
        </authorList>
    </citation>
    <scope>NUCLEOTIDE SEQUENCE [LARGE SCALE GENOMIC DNA]</scope>
    <source>
        <strain evidence="2 3">Mercado 3170</strain>
    </source>
</reference>
<evidence type="ECO:0000313" key="2">
    <source>
        <dbReference type="EMBL" id="KAL2038786.1"/>
    </source>
</evidence>
<keyword evidence="3" id="KW-1185">Reference proteome</keyword>
<dbReference type="EMBL" id="JBEFKJ010000030">
    <property type="protein sequence ID" value="KAL2038786.1"/>
    <property type="molecule type" value="Genomic_DNA"/>
</dbReference>
<feature type="compositionally biased region" description="Basic and acidic residues" evidence="1">
    <location>
        <begin position="112"/>
        <end position="132"/>
    </location>
</feature>
<feature type="region of interest" description="Disordered" evidence="1">
    <location>
        <begin position="1"/>
        <end position="25"/>
    </location>
</feature>
<evidence type="ECO:0000313" key="3">
    <source>
        <dbReference type="Proteomes" id="UP001590950"/>
    </source>
</evidence>
<gene>
    <name evidence="2" type="ORF">N7G274_008544</name>
</gene>
<dbReference type="Proteomes" id="UP001590950">
    <property type="component" value="Unassembled WGS sequence"/>
</dbReference>
<feature type="compositionally biased region" description="Low complexity" evidence="1">
    <location>
        <begin position="367"/>
        <end position="381"/>
    </location>
</feature>
<feature type="region of interest" description="Disordered" evidence="1">
    <location>
        <begin position="363"/>
        <end position="390"/>
    </location>
</feature>
<feature type="compositionally biased region" description="Low complexity" evidence="1">
    <location>
        <begin position="63"/>
        <end position="75"/>
    </location>
</feature>